<gene>
    <name evidence="1" type="ORF">A3207_04510</name>
</gene>
<accession>A0A8J8PCL1</accession>
<proteinExistence type="predicted"/>
<reference evidence="1" key="1">
    <citation type="submission" date="2016-03" db="EMBL/GenBank/DDBJ databases">
        <authorList>
            <person name="Borrel G."/>
            <person name="Mccann A."/>
            <person name="O'Toole P.W."/>
        </authorList>
    </citation>
    <scope>NUCLEOTIDE SEQUENCE</scope>
    <source>
        <strain evidence="1">183</strain>
    </source>
</reference>
<dbReference type="RefSeq" id="WP_400256515.1">
    <property type="nucleotide sequence ID" value="NZ_CAYBCB010000039.1"/>
</dbReference>
<evidence type="ECO:0000313" key="2">
    <source>
        <dbReference type="Proteomes" id="UP000752814"/>
    </source>
</evidence>
<protein>
    <submittedName>
        <fullName evidence="1">Uncharacterized protein</fullName>
    </submittedName>
</protein>
<organism evidence="1 2">
    <name type="scientific">Candidatus Methanomassiliicoccus intestinalis</name>
    <dbReference type="NCBI Taxonomy" id="1406512"/>
    <lineage>
        <taxon>Archaea</taxon>
        <taxon>Methanobacteriati</taxon>
        <taxon>Thermoplasmatota</taxon>
        <taxon>Thermoplasmata</taxon>
        <taxon>Methanomassiliicoccales</taxon>
        <taxon>Methanomassiliicoccaceae</taxon>
        <taxon>Methanomassiliicoccus</taxon>
    </lineage>
</organism>
<name>A0A8J8PCL1_9ARCH</name>
<comment type="caution">
    <text evidence="1">The sequence shown here is derived from an EMBL/GenBank/DDBJ whole genome shotgun (WGS) entry which is preliminary data.</text>
</comment>
<dbReference type="Proteomes" id="UP000752814">
    <property type="component" value="Unassembled WGS sequence"/>
</dbReference>
<evidence type="ECO:0000313" key="1">
    <source>
        <dbReference type="EMBL" id="TQS81143.1"/>
    </source>
</evidence>
<dbReference type="AlphaFoldDB" id="A0A8J8PCL1"/>
<sequence length="81" mass="9408">MNEKISIVIKMESREESNDYDLTFGLTDDELTERFVQAVRLAIERDKIMGIPVTRVDADGKIYLEHPDGRIEYLPPSEKHE</sequence>
<dbReference type="EMBL" id="LVVT01000024">
    <property type="protein sequence ID" value="TQS81143.1"/>
    <property type="molecule type" value="Genomic_DNA"/>
</dbReference>